<keyword evidence="5" id="KW-0539">Nucleus</keyword>
<evidence type="ECO:0000313" key="13">
    <source>
        <dbReference type="RefSeq" id="XP_065665112.1"/>
    </source>
</evidence>
<protein>
    <submittedName>
        <fullName evidence="11 12">Uncharacterized protein LOC101234493 isoform X1</fullName>
    </submittedName>
</protein>
<dbReference type="InterPro" id="IPR002893">
    <property type="entry name" value="Znf_MYND"/>
</dbReference>
<dbReference type="CDD" id="cd15578">
    <property type="entry name" value="PHD1_MTF2"/>
    <property type="match status" value="1"/>
</dbReference>
<organism evidence="10 13">
    <name type="scientific">Hydra vulgaris</name>
    <name type="common">Hydra</name>
    <name type="synonym">Hydra attenuata</name>
    <dbReference type="NCBI Taxonomy" id="6087"/>
    <lineage>
        <taxon>Eukaryota</taxon>
        <taxon>Metazoa</taxon>
        <taxon>Cnidaria</taxon>
        <taxon>Hydrozoa</taxon>
        <taxon>Hydroidolina</taxon>
        <taxon>Anthoathecata</taxon>
        <taxon>Aplanulata</taxon>
        <taxon>Hydridae</taxon>
        <taxon>Hydra</taxon>
    </lineage>
</organism>
<dbReference type="SUPFAM" id="SSF144232">
    <property type="entry name" value="HIT/MYND zinc finger-like"/>
    <property type="match status" value="1"/>
</dbReference>
<dbReference type="Proteomes" id="UP001652625">
    <property type="component" value="Chromosome 11"/>
</dbReference>
<dbReference type="GeneID" id="101234493"/>
<gene>
    <name evidence="11 12 13" type="primary">LOC101234493</name>
</gene>
<dbReference type="PROSITE" id="PS01359">
    <property type="entry name" value="ZF_PHD_1"/>
    <property type="match status" value="1"/>
</dbReference>
<keyword evidence="10" id="KW-1185">Reference proteome</keyword>
<evidence type="ECO:0000259" key="8">
    <source>
        <dbReference type="PROSITE" id="PS50016"/>
    </source>
</evidence>
<dbReference type="SMART" id="SM00249">
    <property type="entry name" value="PHD"/>
    <property type="match status" value="1"/>
</dbReference>
<feature type="compositionally biased region" description="Basic and acidic residues" evidence="7">
    <location>
        <begin position="836"/>
        <end position="847"/>
    </location>
</feature>
<dbReference type="PANTHER" id="PTHR12628">
    <property type="entry name" value="POLYCOMB-LIKE TRANSCRIPTION FACTOR"/>
    <property type="match status" value="1"/>
</dbReference>
<evidence type="ECO:0000259" key="9">
    <source>
        <dbReference type="PROSITE" id="PS50865"/>
    </source>
</evidence>
<keyword evidence="4" id="KW-0862">Zinc</keyword>
<feature type="domain" description="MYND-type" evidence="9">
    <location>
        <begin position="923"/>
        <end position="959"/>
    </location>
</feature>
<dbReference type="RefSeq" id="XP_065665110.1">
    <property type="nucleotide sequence ID" value="XM_065809038.1"/>
</dbReference>
<feature type="domain" description="PHD-type" evidence="8">
    <location>
        <begin position="78"/>
        <end position="133"/>
    </location>
</feature>
<comment type="subcellular location">
    <subcellularLocation>
        <location evidence="1">Nucleus</location>
    </subcellularLocation>
</comment>
<dbReference type="InterPro" id="IPR019786">
    <property type="entry name" value="Zinc_finger_PHD-type_CS"/>
</dbReference>
<dbReference type="RefSeq" id="XP_065665111.1">
    <property type="nucleotide sequence ID" value="XM_065809039.1"/>
</dbReference>
<dbReference type="InterPro" id="IPR013083">
    <property type="entry name" value="Znf_RING/FYVE/PHD"/>
</dbReference>
<evidence type="ECO:0000256" key="1">
    <source>
        <dbReference type="ARBA" id="ARBA00004123"/>
    </source>
</evidence>
<dbReference type="RefSeq" id="XP_065665112.1">
    <property type="nucleotide sequence ID" value="XM_065809040.1"/>
</dbReference>
<evidence type="ECO:0000313" key="10">
    <source>
        <dbReference type="Proteomes" id="UP001652625"/>
    </source>
</evidence>
<dbReference type="PANTHER" id="PTHR12628:SF10">
    <property type="entry name" value="HOMEOBOX DOMAIN-CONTAINING PROTEIN"/>
    <property type="match status" value="1"/>
</dbReference>
<dbReference type="InterPro" id="IPR019787">
    <property type="entry name" value="Znf_PHD-finger"/>
</dbReference>
<name>A0ABM4CT54_HYDVU</name>
<dbReference type="PROSITE" id="PS01360">
    <property type="entry name" value="ZF_MYND_1"/>
    <property type="match status" value="1"/>
</dbReference>
<proteinExistence type="predicted"/>
<keyword evidence="2" id="KW-0479">Metal-binding</keyword>
<dbReference type="PROSITE" id="PS50016">
    <property type="entry name" value="ZF_PHD_2"/>
    <property type="match status" value="1"/>
</dbReference>
<evidence type="ECO:0000313" key="11">
    <source>
        <dbReference type="RefSeq" id="XP_065665110.1"/>
    </source>
</evidence>
<keyword evidence="3 6" id="KW-0863">Zinc-finger</keyword>
<dbReference type="PROSITE" id="PS50865">
    <property type="entry name" value="ZF_MYND_2"/>
    <property type="match status" value="1"/>
</dbReference>
<evidence type="ECO:0000313" key="12">
    <source>
        <dbReference type="RefSeq" id="XP_065665111.1"/>
    </source>
</evidence>
<accession>A0ABM4CT54</accession>
<evidence type="ECO:0000256" key="3">
    <source>
        <dbReference type="ARBA" id="ARBA00022771"/>
    </source>
</evidence>
<dbReference type="Pfam" id="PF00628">
    <property type="entry name" value="PHD"/>
    <property type="match status" value="1"/>
</dbReference>
<evidence type="ECO:0000256" key="4">
    <source>
        <dbReference type="ARBA" id="ARBA00022833"/>
    </source>
</evidence>
<sequence>MHGSPSKDLHGSIYESPSKEFGFKTNDVVLTKFGNDIYYAKIVSINYSKKTAMLLFDDGSKENQYFKNIFSVNETTSEIICIVCKKDNPDSDDEIVLCDKCSIGFHQNCHKPKIDSRVLSPDIPWECRFCEQNLKNPYIQSNPFAESNHLEKMNESINAIVVDDKKGDINKNEKFDGLSNANINEKFGEKITIKTEVENIPSSLAYTSPYKSPSYSLPCEDLQKQKRCSKLDEILKDRVHKDGFVPLQCNHHDMLNNNTFEYIYADNSLNHCKHSDLVKSTESHIDLPTKMTAQVQPFPSSTSCLQTFPSKMTAQVSPFSLQMGEYSKNNKTSFLTNNCEKNTSSWLVQQLKRNGNQENYYEDRKPSVIIKEEQNADLPKNPYEPVQNNLSQKNSIENCSSAFESRESSLKNREEPLTSERCDVFKPKIIIPNCSSNDFVENTASNRNKKYEESTDFYRTQNHPQNQFEFKLQQDMFIEHHRSKTSPFATPKYESLSRSNSESVKSSITLMSQHGTLVDTRQPSMSLSPNEIRNNSYYRDTQKTLLLSPKIHNHNKGDNQNKGVSQLLCSPINSSPLHFEGSSLMNQRYHEALLEQRLAMYDKEIAKLKHQQQLLLAPQNTIVQNMLAKNHAIIEMENQLQLAEAVHLKELMNLRKNVQAMNPIVPQNMHIENLMFSSNSPLSNLSSGSLANLSNPVIMKNPTILNNQLNSGYLRNNHIFFNNESQMNHMSLNEMRARNEMLKYFNSHLSDREITALTLAEMRQKELSNLQARSSVHPALLQANVSENLFPSPLSHCLGGLDNNGNQLFQREISNCRSNNALSAWLEKSSRESRASEDNKSLKRFSQEDLSSDFTKKKHSPYRNNLFESEVLRSGEITSSTNHDSNRTYLKQADATTTPLSRSSNVESFSSPKSIKKQDKRYCHLCKNESQFICSACREAWYCSQKCQLADWKNHSKTCKTNGG</sequence>
<dbReference type="InterPro" id="IPR011011">
    <property type="entry name" value="Znf_FYVE_PHD"/>
</dbReference>
<dbReference type="Pfam" id="PF01753">
    <property type="entry name" value="zf-MYND"/>
    <property type="match status" value="1"/>
</dbReference>
<dbReference type="Gene3D" id="6.10.140.2220">
    <property type="match status" value="1"/>
</dbReference>
<evidence type="ECO:0000256" key="2">
    <source>
        <dbReference type="ARBA" id="ARBA00022723"/>
    </source>
</evidence>
<dbReference type="InterPro" id="IPR042014">
    <property type="entry name" value="MTF2_PHD1"/>
</dbReference>
<evidence type="ECO:0000256" key="5">
    <source>
        <dbReference type="ARBA" id="ARBA00023242"/>
    </source>
</evidence>
<evidence type="ECO:0000256" key="7">
    <source>
        <dbReference type="SAM" id="MobiDB-lite"/>
    </source>
</evidence>
<evidence type="ECO:0000256" key="6">
    <source>
        <dbReference type="PROSITE-ProRule" id="PRU00134"/>
    </source>
</evidence>
<dbReference type="SUPFAM" id="SSF57903">
    <property type="entry name" value="FYVE/PHD zinc finger"/>
    <property type="match status" value="1"/>
</dbReference>
<feature type="region of interest" description="Disordered" evidence="7">
    <location>
        <begin position="836"/>
        <end position="858"/>
    </location>
</feature>
<reference evidence="11 12" key="1">
    <citation type="submission" date="2025-05" db="UniProtKB">
        <authorList>
            <consortium name="RefSeq"/>
        </authorList>
    </citation>
    <scope>IDENTIFICATION</scope>
</reference>
<dbReference type="Gene3D" id="3.30.40.10">
    <property type="entry name" value="Zinc/RING finger domain, C3HC4 (zinc finger)"/>
    <property type="match status" value="1"/>
</dbReference>
<dbReference type="InterPro" id="IPR001965">
    <property type="entry name" value="Znf_PHD"/>
</dbReference>